<evidence type="ECO:0000256" key="14">
    <source>
        <dbReference type="ARBA" id="ARBA00049155"/>
    </source>
</evidence>
<dbReference type="GO" id="GO:0008482">
    <property type="term" value="F:sulfite oxidase activity"/>
    <property type="evidence" value="ECO:0007669"/>
    <property type="project" value="UniProtKB-EC"/>
</dbReference>
<dbReference type="RefSeq" id="XP_018163800.1">
    <property type="nucleotide sequence ID" value="XM_018295438.1"/>
</dbReference>
<feature type="compositionally biased region" description="Basic and acidic residues" evidence="15">
    <location>
        <begin position="208"/>
        <end position="223"/>
    </location>
</feature>
<evidence type="ECO:0000256" key="7">
    <source>
        <dbReference type="ARBA" id="ARBA00015499"/>
    </source>
</evidence>
<sequence length="601" mass="65995">MSRRAFASWLRSGALSVPSTRVASAARQAQRPSPTSQWRRFASNTTHRQRPILLTAGAGFLTIAVLLGLNPFPRLTLLSQNTVEQRPSSTTATCHPPELPAEWPQYRLSEIKLHDGTSERPWIIYKTSVYDITDWVAAHPGGDIILRATGGAVEPYWDIFSIHRQQIDSVLAILEGYKIGEVDAADLSLLLSRGSAEDGVDDPFAQDPPRDPRLRTLTERPRNAETPAEGLGTFVTPLGLFYVRNHMWVPVVGEEDADAHAVTIETPDGEERVYTLRELRTRFATHKVTATLQCAGNRRRDMTTHAARTNGLQWAAGAISTAEWEGVLLRDVLADATCNEMNIANMPPSARHVHLVGLEAYAASIPIAKALDPLGDVLLAFRMNGEPLPRDHGYPLRAVVPGNVAARSVKWLRRIALSDEESPSQWQRRDYKAFCPGEGPEPDWDSAPAIQEMPVTSAITAAGVESPGGATGREGRVKAEGYAYSGGGREVVRVDVSTDGGRTWKAAELIADKGVGKKAWCWKRWRYEGPVADEGKVGEDGVRLVVKATDEAYNTQPESHESIYNVRGNLATAWHRVHVAADETQPSWRRGGATHPHLGRQ</sequence>
<dbReference type="PANTHER" id="PTHR19372">
    <property type="entry name" value="SULFITE REDUCTASE"/>
    <property type="match status" value="1"/>
</dbReference>
<keyword evidence="8" id="KW-0500">Molybdenum</keyword>
<dbReference type="Gene3D" id="2.60.40.650">
    <property type="match status" value="1"/>
</dbReference>
<evidence type="ECO:0000256" key="5">
    <source>
        <dbReference type="ARBA" id="ARBA00012505"/>
    </source>
</evidence>
<organism evidence="18 19">
    <name type="scientific">Colletotrichum higginsianum (strain IMI 349063)</name>
    <name type="common">Crucifer anthracnose fungus</name>
    <dbReference type="NCBI Taxonomy" id="759273"/>
    <lineage>
        <taxon>Eukaryota</taxon>
        <taxon>Fungi</taxon>
        <taxon>Dikarya</taxon>
        <taxon>Ascomycota</taxon>
        <taxon>Pezizomycotina</taxon>
        <taxon>Sordariomycetes</taxon>
        <taxon>Hypocreomycetidae</taxon>
        <taxon>Glomerellales</taxon>
        <taxon>Glomerellaceae</taxon>
        <taxon>Colletotrichum</taxon>
        <taxon>Colletotrichum destructivum species complex</taxon>
    </lineage>
</organism>
<dbReference type="SUPFAM" id="SSF55856">
    <property type="entry name" value="Cytochrome b5-like heme/steroid binding domain"/>
    <property type="match status" value="1"/>
</dbReference>
<comment type="cofactor">
    <cofactor evidence="1">
        <name>Mo-molybdopterin</name>
        <dbReference type="ChEBI" id="CHEBI:71302"/>
    </cofactor>
</comment>
<dbReference type="InterPro" id="IPR036374">
    <property type="entry name" value="OxRdtase_Mopterin-bd_sf"/>
</dbReference>
<comment type="subcellular location">
    <subcellularLocation>
        <location evidence="3">Mitochondrion intermembrane space</location>
    </subcellularLocation>
</comment>
<keyword evidence="13" id="KW-0496">Mitochondrion</keyword>
<evidence type="ECO:0000256" key="1">
    <source>
        <dbReference type="ARBA" id="ARBA00001924"/>
    </source>
</evidence>
<dbReference type="InterPro" id="IPR014756">
    <property type="entry name" value="Ig_E-set"/>
</dbReference>
<dbReference type="PANTHER" id="PTHR19372:SF7">
    <property type="entry name" value="SULFITE OXIDASE, MITOCHONDRIAL"/>
    <property type="match status" value="1"/>
</dbReference>
<dbReference type="PROSITE" id="PS50255">
    <property type="entry name" value="CYTOCHROME_B5_2"/>
    <property type="match status" value="1"/>
</dbReference>
<dbReference type="InterPro" id="IPR001199">
    <property type="entry name" value="Cyt_B5-like_heme/steroid-bd"/>
</dbReference>
<dbReference type="Pfam" id="PF00174">
    <property type="entry name" value="Oxidored_molyb"/>
    <property type="match status" value="1"/>
</dbReference>
<keyword evidence="19" id="KW-1185">Reference proteome</keyword>
<dbReference type="Proteomes" id="UP000092177">
    <property type="component" value="Chromosome 1"/>
</dbReference>
<dbReference type="PRINTS" id="PR00407">
    <property type="entry name" value="EUMOPTERIN"/>
</dbReference>
<dbReference type="GO" id="GO:0043546">
    <property type="term" value="F:molybdopterin cofactor binding"/>
    <property type="evidence" value="ECO:0007669"/>
    <property type="project" value="TreeGrafter"/>
</dbReference>
<dbReference type="SMART" id="SM01117">
    <property type="entry name" value="Cyt-b5"/>
    <property type="match status" value="1"/>
</dbReference>
<keyword evidence="10" id="KW-0479">Metal-binding</keyword>
<keyword evidence="16" id="KW-0812">Transmembrane</keyword>
<evidence type="ECO:0000256" key="10">
    <source>
        <dbReference type="ARBA" id="ARBA00022723"/>
    </source>
</evidence>
<dbReference type="InterPro" id="IPR005066">
    <property type="entry name" value="MoCF_OxRdtse_dimer"/>
</dbReference>
<gene>
    <name evidence="18" type="ORF">CH63R_00463</name>
</gene>
<evidence type="ECO:0000256" key="4">
    <source>
        <dbReference type="ARBA" id="ARBA00004971"/>
    </source>
</evidence>
<dbReference type="EMBL" id="LTAN01000001">
    <property type="protein sequence ID" value="OBR15283.1"/>
    <property type="molecule type" value="Genomic_DNA"/>
</dbReference>
<dbReference type="EC" id="1.8.3.1" evidence="5"/>
<comment type="catalytic activity">
    <reaction evidence="14">
        <text>nitrite + NADP(+) + H2O = nitrate + NADPH + H(+)</text>
        <dbReference type="Rhea" id="RHEA:19061"/>
        <dbReference type="ChEBI" id="CHEBI:15377"/>
        <dbReference type="ChEBI" id="CHEBI:15378"/>
        <dbReference type="ChEBI" id="CHEBI:16301"/>
        <dbReference type="ChEBI" id="CHEBI:17632"/>
        <dbReference type="ChEBI" id="CHEBI:57783"/>
        <dbReference type="ChEBI" id="CHEBI:58349"/>
        <dbReference type="EC" id="1.7.1.3"/>
    </reaction>
</comment>
<feature type="transmembrane region" description="Helical" evidence="16">
    <location>
        <begin position="49"/>
        <end position="69"/>
    </location>
</feature>
<keyword evidence="16" id="KW-0472">Membrane</keyword>
<dbReference type="InterPro" id="IPR000572">
    <property type="entry name" value="OxRdtase_Mopterin-bd_dom"/>
</dbReference>
<dbReference type="VEuPathDB" id="FungiDB:CH63R_00463"/>
<dbReference type="FunFam" id="3.90.420.10:FF:000002">
    <property type="entry name" value="sulfite oxidase, mitochondrial"/>
    <property type="match status" value="1"/>
</dbReference>
<evidence type="ECO:0000256" key="13">
    <source>
        <dbReference type="ARBA" id="ARBA00023128"/>
    </source>
</evidence>
<dbReference type="AlphaFoldDB" id="A0A1B7YTE5"/>
<dbReference type="GO" id="GO:0050464">
    <property type="term" value="F:nitrate reductase (NADPH) activity"/>
    <property type="evidence" value="ECO:0007669"/>
    <property type="project" value="UniProtKB-EC"/>
</dbReference>
<evidence type="ECO:0000256" key="16">
    <source>
        <dbReference type="SAM" id="Phobius"/>
    </source>
</evidence>
<dbReference type="GO" id="GO:0005758">
    <property type="term" value="C:mitochondrial intermembrane space"/>
    <property type="evidence" value="ECO:0007669"/>
    <property type="project" value="UniProtKB-SubCell"/>
</dbReference>
<keyword evidence="16" id="KW-1133">Transmembrane helix</keyword>
<evidence type="ECO:0000259" key="17">
    <source>
        <dbReference type="PROSITE" id="PS50255"/>
    </source>
</evidence>
<evidence type="ECO:0000313" key="19">
    <source>
        <dbReference type="Proteomes" id="UP000092177"/>
    </source>
</evidence>
<dbReference type="Pfam" id="PF03404">
    <property type="entry name" value="Mo-co_dimer"/>
    <property type="match status" value="1"/>
</dbReference>
<evidence type="ECO:0000256" key="8">
    <source>
        <dbReference type="ARBA" id="ARBA00022505"/>
    </source>
</evidence>
<dbReference type="InterPro" id="IPR036400">
    <property type="entry name" value="Cyt_B5-like_heme/steroid_sf"/>
</dbReference>
<dbReference type="SUPFAM" id="SSF56524">
    <property type="entry name" value="Oxidoreductase molybdopterin-binding domain"/>
    <property type="match status" value="1"/>
</dbReference>
<comment type="cofactor">
    <cofactor evidence="2">
        <name>heme b</name>
        <dbReference type="ChEBI" id="CHEBI:60344"/>
    </cofactor>
</comment>
<comment type="pathway">
    <text evidence="4">Energy metabolism; sulfur metabolism.</text>
</comment>
<evidence type="ECO:0000256" key="15">
    <source>
        <dbReference type="SAM" id="MobiDB-lite"/>
    </source>
</evidence>
<dbReference type="InterPro" id="IPR008335">
    <property type="entry name" value="Mopterin_OxRdtase_euk"/>
</dbReference>
<evidence type="ECO:0000256" key="2">
    <source>
        <dbReference type="ARBA" id="ARBA00001970"/>
    </source>
</evidence>
<dbReference type="FunFam" id="3.10.120.10:FF:000007">
    <property type="entry name" value="Sulfite oxidase, mitochondrial"/>
    <property type="match status" value="1"/>
</dbReference>
<dbReference type="Pfam" id="PF00173">
    <property type="entry name" value="Cyt-b5"/>
    <property type="match status" value="1"/>
</dbReference>
<dbReference type="GeneID" id="28859545"/>
<accession>A0A1B7YTE5</accession>
<keyword evidence="11" id="KW-0560">Oxidoreductase</keyword>
<dbReference type="Gene3D" id="3.10.120.10">
    <property type="entry name" value="Cytochrome b5-like heme/steroid binding domain"/>
    <property type="match status" value="1"/>
</dbReference>
<feature type="region of interest" description="Disordered" evidence="15">
    <location>
        <begin position="198"/>
        <end position="229"/>
    </location>
</feature>
<feature type="domain" description="Cytochrome b5 heme-binding" evidence="17">
    <location>
        <begin position="103"/>
        <end position="183"/>
    </location>
</feature>
<dbReference type="Gene3D" id="3.90.420.10">
    <property type="entry name" value="Oxidoreductase, molybdopterin-binding domain"/>
    <property type="match status" value="1"/>
</dbReference>
<feature type="compositionally biased region" description="Polar residues" evidence="15">
    <location>
        <begin position="30"/>
        <end position="44"/>
    </location>
</feature>
<name>A0A1B7YTE5_COLHI</name>
<dbReference type="EC" id="1.7.1.3" evidence="6"/>
<reference evidence="19" key="1">
    <citation type="journal article" date="2017" name="BMC Genomics">
        <title>Gapless genome assembly of Colletotrichum higginsianum reveals chromosome structure and association of transposable elements with secondary metabolite gene clusters.</title>
        <authorList>
            <person name="Dallery J.-F."/>
            <person name="Lapalu N."/>
            <person name="Zampounis A."/>
            <person name="Pigne S."/>
            <person name="Luyten I."/>
            <person name="Amselem J."/>
            <person name="Wittenberg A.H.J."/>
            <person name="Zhou S."/>
            <person name="de Queiroz M.V."/>
            <person name="Robin G.P."/>
            <person name="Auger A."/>
            <person name="Hainaut M."/>
            <person name="Henrissat B."/>
            <person name="Kim K.-T."/>
            <person name="Lee Y.-H."/>
            <person name="Lespinet O."/>
            <person name="Schwartz D.C."/>
            <person name="Thon M.R."/>
            <person name="O'Connell R.J."/>
        </authorList>
    </citation>
    <scope>NUCLEOTIDE SEQUENCE [LARGE SCALE GENOMIC DNA]</scope>
    <source>
        <strain evidence="19">IMI 349063</strain>
    </source>
</reference>
<keyword evidence="9" id="KW-0349">Heme</keyword>
<protein>
    <recommendedName>
        <fullName evidence="7">Nitrate reductase [NADPH]</fullName>
        <ecNumber evidence="6">1.7.1.3</ecNumber>
        <ecNumber evidence="5">1.8.3.1</ecNumber>
    </recommendedName>
</protein>
<proteinExistence type="predicted"/>
<evidence type="ECO:0000256" key="9">
    <source>
        <dbReference type="ARBA" id="ARBA00022617"/>
    </source>
</evidence>
<dbReference type="GO" id="GO:0020037">
    <property type="term" value="F:heme binding"/>
    <property type="evidence" value="ECO:0007669"/>
    <property type="project" value="TreeGrafter"/>
</dbReference>
<evidence type="ECO:0000256" key="3">
    <source>
        <dbReference type="ARBA" id="ARBA00004569"/>
    </source>
</evidence>
<evidence type="ECO:0000256" key="6">
    <source>
        <dbReference type="ARBA" id="ARBA00012673"/>
    </source>
</evidence>
<evidence type="ECO:0000256" key="12">
    <source>
        <dbReference type="ARBA" id="ARBA00023004"/>
    </source>
</evidence>
<evidence type="ECO:0000313" key="18">
    <source>
        <dbReference type="EMBL" id="OBR15283.1"/>
    </source>
</evidence>
<evidence type="ECO:0000256" key="11">
    <source>
        <dbReference type="ARBA" id="ARBA00023002"/>
    </source>
</evidence>
<feature type="region of interest" description="Disordered" evidence="15">
    <location>
        <begin position="25"/>
        <end position="44"/>
    </location>
</feature>
<dbReference type="OrthoDB" id="10051395at2759"/>
<dbReference type="KEGG" id="chig:CH63R_00463"/>
<dbReference type="GO" id="GO:0030151">
    <property type="term" value="F:molybdenum ion binding"/>
    <property type="evidence" value="ECO:0007669"/>
    <property type="project" value="InterPro"/>
</dbReference>
<keyword evidence="12" id="KW-0408">Iron</keyword>
<comment type="caution">
    <text evidence="18">The sequence shown here is derived from an EMBL/GenBank/DDBJ whole genome shotgun (WGS) entry which is preliminary data.</text>
</comment>
<dbReference type="SUPFAM" id="SSF81296">
    <property type="entry name" value="E set domains"/>
    <property type="match status" value="1"/>
</dbReference>
<dbReference type="GO" id="GO:0006790">
    <property type="term" value="P:sulfur compound metabolic process"/>
    <property type="evidence" value="ECO:0007669"/>
    <property type="project" value="TreeGrafter"/>
</dbReference>